<dbReference type="GO" id="GO:0045324">
    <property type="term" value="P:late endosome to vacuole transport"/>
    <property type="evidence" value="ECO:0007669"/>
    <property type="project" value="TreeGrafter"/>
</dbReference>
<dbReference type="GO" id="GO:0000407">
    <property type="term" value="C:phagophore assembly site"/>
    <property type="evidence" value="ECO:0007669"/>
    <property type="project" value="TreeGrafter"/>
</dbReference>
<dbReference type="PANTHER" id="PTHR12768:SF4">
    <property type="entry name" value="BECLIN-1"/>
    <property type="match status" value="1"/>
</dbReference>
<feature type="domain" description="Atg6 BARA" evidence="2">
    <location>
        <begin position="179"/>
        <end position="345"/>
    </location>
</feature>
<dbReference type="RefSeq" id="XP_011396274.1">
    <property type="nucleotide sequence ID" value="XM_011397972.1"/>
</dbReference>
<dbReference type="GO" id="GO:0034271">
    <property type="term" value="C:phosphatidylinositol 3-kinase complex, class III, type I"/>
    <property type="evidence" value="ECO:0007669"/>
    <property type="project" value="TreeGrafter"/>
</dbReference>
<evidence type="ECO:0000256" key="1">
    <source>
        <dbReference type="ARBA" id="ARBA00005965"/>
    </source>
</evidence>
<dbReference type="PANTHER" id="PTHR12768">
    <property type="entry name" value="BECLIN 1"/>
    <property type="match status" value="1"/>
</dbReference>
<accession>A0A087SCF0</accession>
<dbReference type="Proteomes" id="UP000028924">
    <property type="component" value="Unassembled WGS sequence"/>
</dbReference>
<name>A0A087SCF0_AUXPR</name>
<dbReference type="InterPro" id="IPR007243">
    <property type="entry name" value="Atg6/Beclin"/>
</dbReference>
<proteinExistence type="inferred from homology"/>
<dbReference type="InterPro" id="IPR040455">
    <property type="entry name" value="Atg6_BARA"/>
</dbReference>
<evidence type="ECO:0000313" key="3">
    <source>
        <dbReference type="EMBL" id="KFM23404.1"/>
    </source>
</evidence>
<dbReference type="GO" id="GO:0000045">
    <property type="term" value="P:autophagosome assembly"/>
    <property type="evidence" value="ECO:0007669"/>
    <property type="project" value="TreeGrafter"/>
</dbReference>
<sequence length="355" mass="37729">MEPTVFLCQQCKTRILISASDAEPPLPGPGEVPSALEESFMQLEDTLYGPRGESSPHPPARRMEESFVVLPSGTARGPPAPPAPRVPFHATLRALTNVLEAASAATGVDHPVCTDCAADVHRELDAQTADLQADLAALEVALGRLEGAPPDTPDPAAQDAELAAAGRAVEEGSAALGTLRRANVLNDAFRIWFSGPFGTIGGLRLGRTPACPVPWEEVNAAWGAAVALLSILARLAGAQLSAARLLPMGSYPRVADARGTHELYGPVSKLLCPSYDKAQVGFLACLKEYAEWLAARGASPGFSLPWAIEGDRVGSQSIRYMLAKDKNWTKALKYMLVDLKFCLKATDPDWSRARG</sequence>
<dbReference type="Gene3D" id="1.10.418.40">
    <property type="entry name" value="Autophagy protein 6/Beclin 1"/>
    <property type="match status" value="1"/>
</dbReference>
<keyword evidence="4" id="KW-1185">Reference proteome</keyword>
<dbReference type="GO" id="GO:0000423">
    <property type="term" value="P:mitophagy"/>
    <property type="evidence" value="ECO:0007669"/>
    <property type="project" value="TreeGrafter"/>
</dbReference>
<dbReference type="GO" id="GO:0030674">
    <property type="term" value="F:protein-macromolecule adaptor activity"/>
    <property type="evidence" value="ECO:0007669"/>
    <property type="project" value="TreeGrafter"/>
</dbReference>
<evidence type="ECO:0000259" key="2">
    <source>
        <dbReference type="Pfam" id="PF04111"/>
    </source>
</evidence>
<reference evidence="3 4" key="1">
    <citation type="journal article" date="2014" name="BMC Genomics">
        <title>Oil accumulation mechanisms of the oleaginous microalga Chlorella protothecoides revealed through its genome, transcriptomes, and proteomes.</title>
        <authorList>
            <person name="Gao C."/>
            <person name="Wang Y."/>
            <person name="Shen Y."/>
            <person name="Yan D."/>
            <person name="He X."/>
            <person name="Dai J."/>
            <person name="Wu Q."/>
        </authorList>
    </citation>
    <scope>NUCLEOTIDE SEQUENCE [LARGE SCALE GENOMIC DNA]</scope>
    <source>
        <strain evidence="3 4">0710</strain>
    </source>
</reference>
<dbReference type="GO" id="GO:0006995">
    <property type="term" value="P:cellular response to nitrogen starvation"/>
    <property type="evidence" value="ECO:0007669"/>
    <property type="project" value="TreeGrafter"/>
</dbReference>
<dbReference type="GO" id="GO:0043548">
    <property type="term" value="F:phosphatidylinositol 3-kinase binding"/>
    <property type="evidence" value="ECO:0007669"/>
    <property type="project" value="TreeGrafter"/>
</dbReference>
<protein>
    <submittedName>
        <fullName evidence="3">Beclin-1-like protein</fullName>
    </submittedName>
</protein>
<dbReference type="GO" id="GO:0034272">
    <property type="term" value="C:phosphatidylinositol 3-kinase complex, class III, type II"/>
    <property type="evidence" value="ECO:0007669"/>
    <property type="project" value="TreeGrafter"/>
</dbReference>
<evidence type="ECO:0000313" key="4">
    <source>
        <dbReference type="Proteomes" id="UP000028924"/>
    </source>
</evidence>
<dbReference type="AlphaFoldDB" id="A0A087SCF0"/>
<dbReference type="STRING" id="3075.A0A087SCF0"/>
<dbReference type="GeneID" id="23612491"/>
<dbReference type="EMBL" id="KL662090">
    <property type="protein sequence ID" value="KFM23404.1"/>
    <property type="molecule type" value="Genomic_DNA"/>
</dbReference>
<dbReference type="OrthoDB" id="20368at2759"/>
<dbReference type="KEGG" id="apro:F751_1100"/>
<dbReference type="InterPro" id="IPR038274">
    <property type="entry name" value="Atg6/Beclin_C_sf"/>
</dbReference>
<dbReference type="Pfam" id="PF04111">
    <property type="entry name" value="APG6"/>
    <property type="match status" value="1"/>
</dbReference>
<organism evidence="3 4">
    <name type="scientific">Auxenochlorella protothecoides</name>
    <name type="common">Green microalga</name>
    <name type="synonym">Chlorella protothecoides</name>
    <dbReference type="NCBI Taxonomy" id="3075"/>
    <lineage>
        <taxon>Eukaryota</taxon>
        <taxon>Viridiplantae</taxon>
        <taxon>Chlorophyta</taxon>
        <taxon>core chlorophytes</taxon>
        <taxon>Trebouxiophyceae</taxon>
        <taxon>Chlorellales</taxon>
        <taxon>Chlorellaceae</taxon>
        <taxon>Auxenochlorella</taxon>
    </lineage>
</organism>
<dbReference type="eggNOG" id="KOG2751">
    <property type="taxonomic scope" value="Eukaryota"/>
</dbReference>
<gene>
    <name evidence="3" type="ORF">F751_1100</name>
</gene>
<comment type="similarity">
    <text evidence="1">Belongs to the beclin family.</text>
</comment>